<keyword evidence="1" id="KW-0732">Signal</keyword>
<evidence type="ECO:0000313" key="3">
    <source>
        <dbReference type="EMBL" id="REF87619.1"/>
    </source>
</evidence>
<evidence type="ECO:0000259" key="2">
    <source>
        <dbReference type="Pfam" id="PF13629"/>
    </source>
</evidence>
<evidence type="ECO:0000256" key="1">
    <source>
        <dbReference type="SAM" id="SignalP"/>
    </source>
</evidence>
<sequence>MGLHASKLCRLGISAAAVCLALALSVPAFAVDTLTVTVDQAKIVQIPPGARTLIIGNPMIADVTLLKSGNTMIVTGKGFGQTNMIALDAGGNPVAESNIVVVGDPRALVVQRGMDRQSYTCAPRCQPTAILGDDGGYFNNVAAEIQAHNADALGK</sequence>
<protein>
    <submittedName>
        <fullName evidence="3">Putative type II/III system pilus formation protein</fullName>
    </submittedName>
</protein>
<feature type="chain" id="PRO_5017621527" evidence="1">
    <location>
        <begin position="31"/>
        <end position="155"/>
    </location>
</feature>
<feature type="domain" description="Pilus formation protein N-terminal" evidence="2">
    <location>
        <begin position="32"/>
        <end position="101"/>
    </location>
</feature>
<name>A0A3D9Z2R9_9HYPH</name>
<dbReference type="RefSeq" id="WP_115835800.1">
    <property type="nucleotide sequence ID" value="NZ_CP025086.1"/>
</dbReference>
<keyword evidence="4" id="KW-1185">Reference proteome</keyword>
<evidence type="ECO:0000313" key="4">
    <source>
        <dbReference type="Proteomes" id="UP000256900"/>
    </source>
</evidence>
<proteinExistence type="predicted"/>
<gene>
    <name evidence="3" type="ORF">DES32_1242</name>
</gene>
<dbReference type="PROSITE" id="PS00430">
    <property type="entry name" value="TONB_DEPENDENT_REC_1"/>
    <property type="match status" value="1"/>
</dbReference>
<dbReference type="EMBL" id="QUMO01000002">
    <property type="protein sequence ID" value="REF87619.1"/>
    <property type="molecule type" value="Genomic_DNA"/>
</dbReference>
<reference evidence="3 4" key="1">
    <citation type="submission" date="2018-08" db="EMBL/GenBank/DDBJ databases">
        <title>Genomic Encyclopedia of Type Strains, Phase IV (KMG-IV): sequencing the most valuable type-strain genomes for metagenomic binning, comparative biology and taxonomic classification.</title>
        <authorList>
            <person name="Goeker M."/>
        </authorList>
    </citation>
    <scope>NUCLEOTIDE SEQUENCE [LARGE SCALE GENOMIC DNA]</scope>
    <source>
        <strain evidence="3 4">BW863</strain>
    </source>
</reference>
<organism evidence="3 4">
    <name type="scientific">Methylovirgula ligni</name>
    <dbReference type="NCBI Taxonomy" id="569860"/>
    <lineage>
        <taxon>Bacteria</taxon>
        <taxon>Pseudomonadati</taxon>
        <taxon>Pseudomonadota</taxon>
        <taxon>Alphaproteobacteria</taxon>
        <taxon>Hyphomicrobiales</taxon>
        <taxon>Beijerinckiaceae</taxon>
        <taxon>Methylovirgula</taxon>
    </lineage>
</organism>
<accession>A0A3D9Z2R9</accession>
<dbReference type="InterPro" id="IPR010916">
    <property type="entry name" value="TonB_box_CS"/>
</dbReference>
<dbReference type="Proteomes" id="UP000256900">
    <property type="component" value="Unassembled WGS sequence"/>
</dbReference>
<feature type="signal peptide" evidence="1">
    <location>
        <begin position="1"/>
        <end position="30"/>
    </location>
</feature>
<comment type="caution">
    <text evidence="3">The sequence shown here is derived from an EMBL/GenBank/DDBJ whole genome shotgun (WGS) entry which is preliminary data.</text>
</comment>
<dbReference type="Pfam" id="PF13629">
    <property type="entry name" value="T2SS-T3SS_pil_N"/>
    <property type="match status" value="1"/>
</dbReference>
<dbReference type="OrthoDB" id="9815749at2"/>
<dbReference type="AlphaFoldDB" id="A0A3D9Z2R9"/>
<dbReference type="InterPro" id="IPR032789">
    <property type="entry name" value="T2SS-T3SS_pil_N"/>
</dbReference>